<feature type="compositionally biased region" description="Basic and acidic residues" evidence="2">
    <location>
        <begin position="180"/>
        <end position="202"/>
    </location>
</feature>
<sequence>MAPETPKGISSRLLTMKFMQRAAASASSNVSPDSEAPSSKKRKLEQSPASGRINPNIDQALIQAALDDQEATRQAALEKHSATDTHWVINTNFGKHQRENQSRPLNVVYVGYGDFDSEADEDNPAEGRTYTKIVKQNSDGRQTSDPNESSQNSADDSDTASHKHKSRSSNASTKNPGIVDRSRSQSRSKQDSESVLAKEFREKRRKKEIRLNNLSSISSAGDGQFGSQGSPDTKAMKCYNCQQVGHKASDCSKPKKRNTGHKS</sequence>
<protein>
    <recommendedName>
        <fullName evidence="3">CCHC-type domain-containing protein</fullName>
    </recommendedName>
</protein>
<dbReference type="SMART" id="SM00343">
    <property type="entry name" value="ZnF_C2HC"/>
    <property type="match status" value="1"/>
</dbReference>
<dbReference type="SUPFAM" id="SSF57756">
    <property type="entry name" value="Retrovirus zinc finger-like domains"/>
    <property type="match status" value="1"/>
</dbReference>
<dbReference type="Gene3D" id="4.10.60.10">
    <property type="entry name" value="Zinc finger, CCHC-type"/>
    <property type="match status" value="1"/>
</dbReference>
<keyword evidence="1" id="KW-0863">Zinc-finger</keyword>
<dbReference type="GO" id="GO:0008270">
    <property type="term" value="F:zinc ion binding"/>
    <property type="evidence" value="ECO:0007669"/>
    <property type="project" value="UniProtKB-KW"/>
</dbReference>
<name>A0AAJ0CMG4_9HYPO</name>
<evidence type="ECO:0000313" key="5">
    <source>
        <dbReference type="Proteomes" id="UP001251528"/>
    </source>
</evidence>
<evidence type="ECO:0000259" key="3">
    <source>
        <dbReference type="PROSITE" id="PS50158"/>
    </source>
</evidence>
<proteinExistence type="predicted"/>
<evidence type="ECO:0000313" key="4">
    <source>
        <dbReference type="EMBL" id="KAK2595764.1"/>
    </source>
</evidence>
<feature type="compositionally biased region" description="Basic residues" evidence="2">
    <location>
        <begin position="254"/>
        <end position="263"/>
    </location>
</feature>
<dbReference type="GO" id="GO:0003676">
    <property type="term" value="F:nucleic acid binding"/>
    <property type="evidence" value="ECO:0007669"/>
    <property type="project" value="InterPro"/>
</dbReference>
<keyword evidence="1" id="KW-0479">Metal-binding</keyword>
<feature type="domain" description="CCHC-type" evidence="3">
    <location>
        <begin position="237"/>
        <end position="253"/>
    </location>
</feature>
<dbReference type="Proteomes" id="UP001251528">
    <property type="component" value="Unassembled WGS sequence"/>
</dbReference>
<feature type="compositionally biased region" description="Polar residues" evidence="2">
    <location>
        <begin position="134"/>
        <end position="154"/>
    </location>
</feature>
<gene>
    <name evidence="4" type="ORF">QQS21_006590</name>
</gene>
<dbReference type="InterPro" id="IPR001878">
    <property type="entry name" value="Znf_CCHC"/>
</dbReference>
<feature type="region of interest" description="Disordered" evidence="2">
    <location>
        <begin position="20"/>
        <end position="55"/>
    </location>
</feature>
<keyword evidence="1" id="KW-0862">Zinc</keyword>
<feature type="region of interest" description="Disordered" evidence="2">
    <location>
        <begin position="118"/>
        <end position="235"/>
    </location>
</feature>
<feature type="region of interest" description="Disordered" evidence="2">
    <location>
        <begin position="244"/>
        <end position="263"/>
    </location>
</feature>
<keyword evidence="5" id="KW-1185">Reference proteome</keyword>
<evidence type="ECO:0000256" key="2">
    <source>
        <dbReference type="SAM" id="MobiDB-lite"/>
    </source>
</evidence>
<dbReference type="InterPro" id="IPR036875">
    <property type="entry name" value="Znf_CCHC_sf"/>
</dbReference>
<dbReference type="AlphaFoldDB" id="A0AAJ0CMG4"/>
<accession>A0AAJ0CMG4</accession>
<evidence type="ECO:0000256" key="1">
    <source>
        <dbReference type="PROSITE-ProRule" id="PRU00047"/>
    </source>
</evidence>
<dbReference type="PROSITE" id="PS50158">
    <property type="entry name" value="ZF_CCHC"/>
    <property type="match status" value="1"/>
</dbReference>
<organism evidence="4 5">
    <name type="scientific">Conoideocrella luteorostrata</name>
    <dbReference type="NCBI Taxonomy" id="1105319"/>
    <lineage>
        <taxon>Eukaryota</taxon>
        <taxon>Fungi</taxon>
        <taxon>Dikarya</taxon>
        <taxon>Ascomycota</taxon>
        <taxon>Pezizomycotina</taxon>
        <taxon>Sordariomycetes</taxon>
        <taxon>Hypocreomycetidae</taxon>
        <taxon>Hypocreales</taxon>
        <taxon>Clavicipitaceae</taxon>
        <taxon>Conoideocrella</taxon>
    </lineage>
</organism>
<comment type="caution">
    <text evidence="4">The sequence shown here is derived from an EMBL/GenBank/DDBJ whole genome shotgun (WGS) entry which is preliminary data.</text>
</comment>
<reference evidence="4" key="1">
    <citation type="submission" date="2023-06" db="EMBL/GenBank/DDBJ databases">
        <title>Conoideocrella luteorostrata (Hypocreales: Clavicipitaceae), a potential biocontrol fungus for elongate hemlock scale in United States Christmas tree production areas.</title>
        <authorList>
            <person name="Barrett H."/>
            <person name="Lovett B."/>
            <person name="Macias A.M."/>
            <person name="Stajich J.E."/>
            <person name="Kasson M.T."/>
        </authorList>
    </citation>
    <scope>NUCLEOTIDE SEQUENCE</scope>
    <source>
        <strain evidence="4">ARSEF 14590</strain>
    </source>
</reference>
<dbReference type="Pfam" id="PF00098">
    <property type="entry name" value="zf-CCHC"/>
    <property type="match status" value="1"/>
</dbReference>
<feature type="compositionally biased region" description="Polar residues" evidence="2">
    <location>
        <begin position="212"/>
        <end position="231"/>
    </location>
</feature>
<dbReference type="EMBL" id="JASWJB010000124">
    <property type="protein sequence ID" value="KAK2595764.1"/>
    <property type="molecule type" value="Genomic_DNA"/>
</dbReference>